<dbReference type="Gene3D" id="2.10.25.10">
    <property type="entry name" value="Laminin"/>
    <property type="match status" value="3"/>
</dbReference>
<dbReference type="FunFam" id="2.10.25.10:FF:000025">
    <property type="entry name" value="Thrombospondin 3"/>
    <property type="match status" value="1"/>
</dbReference>
<keyword evidence="4" id="KW-0732">Signal</keyword>
<keyword evidence="7" id="KW-0130">Cell adhesion</keyword>
<evidence type="ECO:0000256" key="3">
    <source>
        <dbReference type="ARBA" id="ARBA00022674"/>
    </source>
</evidence>
<dbReference type="Gene3D" id="4.10.1080.10">
    <property type="entry name" value="TSP type-3 repeat"/>
    <property type="match status" value="2"/>
</dbReference>
<dbReference type="AlphaFoldDB" id="A0A673KD86"/>
<dbReference type="Pfam" id="PF12947">
    <property type="entry name" value="EGF_3"/>
    <property type="match status" value="1"/>
</dbReference>
<dbReference type="PROSITE" id="PS01208">
    <property type="entry name" value="VWFC_1"/>
    <property type="match status" value="1"/>
</dbReference>
<dbReference type="InterPro" id="IPR036383">
    <property type="entry name" value="TSP1_rpt_sf"/>
</dbReference>
<dbReference type="GO" id="GO:0016525">
    <property type="term" value="P:negative regulation of angiogenesis"/>
    <property type="evidence" value="ECO:0007669"/>
    <property type="project" value="UniProtKB-ARBA"/>
</dbReference>
<dbReference type="SMART" id="SM00181">
    <property type="entry name" value="EGF"/>
    <property type="match status" value="3"/>
</dbReference>
<organism evidence="16 17">
    <name type="scientific">Sinocyclocheilus rhinocerous</name>
    <dbReference type="NCBI Taxonomy" id="307959"/>
    <lineage>
        <taxon>Eukaryota</taxon>
        <taxon>Metazoa</taxon>
        <taxon>Chordata</taxon>
        <taxon>Craniata</taxon>
        <taxon>Vertebrata</taxon>
        <taxon>Euteleostomi</taxon>
        <taxon>Actinopterygii</taxon>
        <taxon>Neopterygii</taxon>
        <taxon>Teleostei</taxon>
        <taxon>Ostariophysi</taxon>
        <taxon>Cypriniformes</taxon>
        <taxon>Cyprinidae</taxon>
        <taxon>Cyprininae</taxon>
        <taxon>Sinocyclocheilus</taxon>
    </lineage>
</organism>
<dbReference type="PANTHER" id="PTHR10199:SF10">
    <property type="entry name" value="THROMBOSPONDIN-2"/>
    <property type="match status" value="1"/>
</dbReference>
<proteinExistence type="inferred from homology"/>
<dbReference type="Pfam" id="PF00093">
    <property type="entry name" value="VWC"/>
    <property type="match status" value="1"/>
</dbReference>
<dbReference type="PROSITE" id="PS50026">
    <property type="entry name" value="EGF_3"/>
    <property type="match status" value="1"/>
</dbReference>
<dbReference type="Proteomes" id="UP000472270">
    <property type="component" value="Unassembled WGS sequence"/>
</dbReference>
<evidence type="ECO:0000259" key="13">
    <source>
        <dbReference type="PROSITE" id="PS50026"/>
    </source>
</evidence>
<feature type="domain" description="TSP C-terminal" evidence="15">
    <location>
        <begin position="860"/>
        <end position="1072"/>
    </location>
</feature>
<evidence type="ECO:0000313" key="16">
    <source>
        <dbReference type="Ensembl" id="ENSSRHP00000061050.1"/>
    </source>
</evidence>
<keyword evidence="9" id="KW-0325">Glycoprotein</keyword>
<keyword evidence="3" id="KW-0358">Heparin-binding</keyword>
<evidence type="ECO:0000256" key="5">
    <source>
        <dbReference type="ARBA" id="ARBA00022737"/>
    </source>
</evidence>
<accession>A0A673KD86</accession>
<dbReference type="InterPro" id="IPR028974">
    <property type="entry name" value="TSP_type-3_rpt"/>
</dbReference>
<dbReference type="PROSITE" id="PS51234">
    <property type="entry name" value="TSP3"/>
    <property type="match status" value="4"/>
</dbReference>
<feature type="compositionally biased region" description="Acidic residues" evidence="12">
    <location>
        <begin position="796"/>
        <end position="805"/>
    </location>
</feature>
<dbReference type="Pfam" id="PF05735">
    <property type="entry name" value="TSP_C"/>
    <property type="match status" value="1"/>
</dbReference>
<evidence type="ECO:0000256" key="10">
    <source>
        <dbReference type="PROSITE-ProRule" id="PRU00076"/>
    </source>
</evidence>
<comment type="similarity">
    <text evidence="1">Belongs to the thrombospondin family.</text>
</comment>
<evidence type="ECO:0000259" key="15">
    <source>
        <dbReference type="PROSITE" id="PS51236"/>
    </source>
</evidence>
<feature type="repeat" description="TSP type-3" evidence="11">
    <location>
        <begin position="629"/>
        <end position="664"/>
    </location>
</feature>
<dbReference type="InterPro" id="IPR024731">
    <property type="entry name" value="NELL2-like_EGF"/>
</dbReference>
<dbReference type="InterPro" id="IPR001881">
    <property type="entry name" value="EGF-like_Ca-bd_dom"/>
</dbReference>
<dbReference type="Gene3D" id="2.20.100.10">
    <property type="entry name" value="Thrombospondin type-1 (TSP1) repeat"/>
    <property type="match status" value="1"/>
</dbReference>
<evidence type="ECO:0000256" key="9">
    <source>
        <dbReference type="ARBA" id="ARBA00023180"/>
    </source>
</evidence>
<dbReference type="GO" id="GO:0005509">
    <property type="term" value="F:calcium ion binding"/>
    <property type="evidence" value="ECO:0007669"/>
    <property type="project" value="UniProtKB-UniRule"/>
</dbReference>
<keyword evidence="6 11" id="KW-0106">Calcium</keyword>
<evidence type="ECO:0000256" key="12">
    <source>
        <dbReference type="SAM" id="MobiDB-lite"/>
    </source>
</evidence>
<keyword evidence="17" id="KW-1185">Reference proteome</keyword>
<keyword evidence="5" id="KW-0677">Repeat</keyword>
<dbReference type="FunFam" id="2.10.25.10:FF:000070">
    <property type="entry name" value="Thrombospondin 2"/>
    <property type="match status" value="1"/>
</dbReference>
<evidence type="ECO:0000313" key="17">
    <source>
        <dbReference type="Proteomes" id="UP000472270"/>
    </source>
</evidence>
<evidence type="ECO:0000256" key="4">
    <source>
        <dbReference type="ARBA" id="ARBA00022729"/>
    </source>
</evidence>
<dbReference type="FunFam" id="4.10.1080.10:FF:000001">
    <property type="entry name" value="Thrombospondin 3"/>
    <property type="match status" value="1"/>
</dbReference>
<evidence type="ECO:0000256" key="11">
    <source>
        <dbReference type="PROSITE-ProRule" id="PRU00634"/>
    </source>
</evidence>
<feature type="repeat" description="TSP type-3" evidence="11">
    <location>
        <begin position="688"/>
        <end position="723"/>
    </location>
</feature>
<dbReference type="SMART" id="SM00210">
    <property type="entry name" value="TSPN"/>
    <property type="match status" value="1"/>
</dbReference>
<feature type="domain" description="VWFC" evidence="14">
    <location>
        <begin position="301"/>
        <end position="358"/>
    </location>
</feature>
<dbReference type="InterPro" id="IPR000884">
    <property type="entry name" value="TSP1_rpt"/>
</dbReference>
<evidence type="ECO:0000256" key="6">
    <source>
        <dbReference type="ARBA" id="ARBA00022837"/>
    </source>
</evidence>
<dbReference type="Gene3D" id="2.60.120.200">
    <property type="match status" value="2"/>
</dbReference>
<dbReference type="SUPFAM" id="SSF49899">
    <property type="entry name" value="Concanavalin A-like lectins/glucanases"/>
    <property type="match status" value="2"/>
</dbReference>
<dbReference type="Pfam" id="PF00090">
    <property type="entry name" value="TSP_1"/>
    <property type="match status" value="1"/>
</dbReference>
<protein>
    <submittedName>
        <fullName evidence="16">Thrombospondin-2-like</fullName>
    </submittedName>
</protein>
<evidence type="ECO:0000256" key="7">
    <source>
        <dbReference type="ARBA" id="ARBA00022889"/>
    </source>
</evidence>
<dbReference type="PROSITE" id="PS51236">
    <property type="entry name" value="TSP_CTER"/>
    <property type="match status" value="1"/>
</dbReference>
<evidence type="ECO:0000256" key="1">
    <source>
        <dbReference type="ARBA" id="ARBA00009456"/>
    </source>
</evidence>
<dbReference type="InterPro" id="IPR017897">
    <property type="entry name" value="Thrombospondin_3_rpt"/>
</dbReference>
<feature type="compositionally biased region" description="Acidic residues" evidence="12">
    <location>
        <begin position="757"/>
        <end position="766"/>
    </location>
</feature>
<evidence type="ECO:0000256" key="2">
    <source>
        <dbReference type="ARBA" id="ARBA00022536"/>
    </source>
</evidence>
<sequence length="1072" mass="119383">DEHFLGYLVRGRGPHGHVEDESIFDLFKISSISRKTIGAKLFKGHDWDSAYRFIRFDHIPAVSTPALHQILKQVQNNEGFVFVATIRQDKGSRGTLIGLEGPSGSRQFEIVSNGRANTLDLVYMVEGSQNVLSFEDVDLSDSQWKNITLYVHGENANLYIGCSLIDSVILDEPFYEHLQPEGSQMFVAKGSIRENHFRGLLQNVQFLFDTPIENILRNKGCEIAKPEVNVVNESTETVSVGTAISTNFIGQKEKMASDVCERSCEEITNMVQELKGLRIVVGNLIDGLQKVVNVFYLMYKRMCWQDGRLFEDKEDWVVDSCTKCTCQESKIVCHQITCPPVSCASPTFLDGECCPVCLHSEDGWSPWSEWTECTVTCGTGTQQRGRSCDAASNPCNGPSIQTRRCNLGKCDSRGETASLSKTILDRFYGGKKCPGESKDNDSCNKQDCPVDGCLSNPCFGGVDCTSSPDGSWECGPCPVGFRGNGTFCEDVNECDMVPDLCFKNGESQRCVNTDPGFHCLPCPPRYKGNQPFGMGVEAAKLNKQECEQENPCKDKTHNCHRSAECIFLGHFSDPMFKCECMIGYAGDGLICGEDSDLDGWPNQNLVCGANQSYHCKKDNCPNLPNSGQEDFDKDGQGDACDKDDDNDGIMDEGDNCPLLYNPRQFDYDKDLVGDRCDNCPYEHNPAQIDTDGNGEGDACSVDIDGDEVLNEHDNCPYMYNTDQKDTDMDGVGDQCDNCPLLHNPDQTDSDNDRVGDECDNNQDIDEDGHQNSLDNCPYIANANQADHDKDGKGDACDFDDDNDGIPDDKDNCRLVPNKDQLDSDGDGRGDICKDDFDNDNIPDILDVCPENDAISNTDFRKFQMVHLDPKGTTQIDPNWVVRHQGKELVQTANSDPGIAVGFDEFNAVDFSGTFYVNTDRDDDYAGFVFGYQSSSRFYVVMWKQITQTYWEVNPSKAFGISGVSLKVVNSTTGTGEHLRNALWHTGDTPGQVRTLWHDPKNIGWKDYTAYRWHLIHRPKTGFIRVVVYEGKQIMADSGPVYDKSFAGGRLGLFVFSQELVYFSDLKYECRGE</sequence>
<dbReference type="SMART" id="SM00209">
    <property type="entry name" value="TSP1"/>
    <property type="match status" value="1"/>
</dbReference>
<evidence type="ECO:0000256" key="8">
    <source>
        <dbReference type="ARBA" id="ARBA00023157"/>
    </source>
</evidence>
<dbReference type="InterPro" id="IPR000742">
    <property type="entry name" value="EGF"/>
</dbReference>
<keyword evidence="2 10" id="KW-0245">EGF-like domain</keyword>
<feature type="region of interest" description="Disordered" evidence="12">
    <location>
        <begin position="742"/>
        <end position="826"/>
    </location>
</feature>
<dbReference type="InterPro" id="IPR003367">
    <property type="entry name" value="Thrombospondin_3-like_rpt"/>
</dbReference>
<dbReference type="PROSITE" id="PS50092">
    <property type="entry name" value="TSP1"/>
    <property type="match status" value="1"/>
</dbReference>
<feature type="repeat" description="TSP type-3" evidence="11">
    <location>
        <begin position="785"/>
        <end position="820"/>
    </location>
</feature>
<dbReference type="FunFam" id="2.10.25.10:FF:000027">
    <property type="entry name" value="Thrombospondin 3"/>
    <property type="match status" value="1"/>
</dbReference>
<dbReference type="FunFam" id="2.60.120.200:FF:000009">
    <property type="entry name" value="Thrombospondin 1"/>
    <property type="match status" value="1"/>
</dbReference>
<dbReference type="FunFam" id="2.20.100.10:FF:000004">
    <property type="entry name" value="Adhesion G protein-coupled receptor B2"/>
    <property type="match status" value="1"/>
</dbReference>
<evidence type="ECO:0000259" key="14">
    <source>
        <dbReference type="PROSITE" id="PS50184"/>
    </source>
</evidence>
<dbReference type="GO" id="GO:0005576">
    <property type="term" value="C:extracellular region"/>
    <property type="evidence" value="ECO:0007669"/>
    <property type="project" value="InterPro"/>
</dbReference>
<dbReference type="InterPro" id="IPR001007">
    <property type="entry name" value="VWF_dom"/>
</dbReference>
<feature type="domain" description="EGF-like" evidence="13">
    <location>
        <begin position="548"/>
        <end position="592"/>
    </location>
</feature>
<dbReference type="CDD" id="cd00054">
    <property type="entry name" value="EGF_CA"/>
    <property type="match status" value="1"/>
</dbReference>
<dbReference type="GO" id="GO:0007155">
    <property type="term" value="P:cell adhesion"/>
    <property type="evidence" value="ECO:0007669"/>
    <property type="project" value="UniProtKB-KW"/>
</dbReference>
<reference evidence="16" key="1">
    <citation type="submission" date="2025-08" db="UniProtKB">
        <authorList>
            <consortium name="Ensembl"/>
        </authorList>
    </citation>
    <scope>IDENTIFICATION</scope>
</reference>
<dbReference type="InterPro" id="IPR048287">
    <property type="entry name" value="TSPN-like_N"/>
</dbReference>
<dbReference type="FunFam" id="4.10.1080.10:FF:000003">
    <property type="entry name" value="Thrombospondin 2"/>
    <property type="match status" value="1"/>
</dbReference>
<dbReference type="Ensembl" id="ENSSRHT00000062738.1">
    <property type="protein sequence ID" value="ENSSRHP00000061050.1"/>
    <property type="gene ID" value="ENSSRHG00000030305.1"/>
</dbReference>
<comment type="caution">
    <text evidence="10">Lacks conserved residue(s) required for the propagation of feature annotation.</text>
</comment>
<dbReference type="Pfam" id="PF02412">
    <property type="entry name" value="TSP_3"/>
    <property type="match status" value="6"/>
</dbReference>
<dbReference type="SUPFAM" id="SSF57603">
    <property type="entry name" value="FnI-like domain"/>
    <property type="match status" value="1"/>
</dbReference>
<dbReference type="Gene3D" id="6.20.200.20">
    <property type="match status" value="1"/>
</dbReference>
<keyword evidence="8" id="KW-1015">Disulfide bond</keyword>
<dbReference type="SUPFAM" id="SSF103647">
    <property type="entry name" value="TSP type-3 repeat"/>
    <property type="match status" value="3"/>
</dbReference>
<dbReference type="InterPro" id="IPR013320">
    <property type="entry name" value="ConA-like_dom_sf"/>
</dbReference>
<reference evidence="16" key="2">
    <citation type="submission" date="2025-09" db="UniProtKB">
        <authorList>
            <consortium name="Ensembl"/>
        </authorList>
    </citation>
    <scope>IDENTIFICATION</scope>
</reference>
<name>A0A673KD86_9TELE</name>
<feature type="repeat" description="TSP type-3" evidence="11">
    <location>
        <begin position="821"/>
        <end position="856"/>
    </location>
</feature>
<gene>
    <name evidence="16" type="primary">LOC107739867</name>
</gene>
<dbReference type="SMART" id="SM00179">
    <property type="entry name" value="EGF_CA"/>
    <property type="match status" value="2"/>
</dbReference>
<dbReference type="SUPFAM" id="SSF82895">
    <property type="entry name" value="TSP-1 type 1 repeat"/>
    <property type="match status" value="1"/>
</dbReference>
<feature type="compositionally biased region" description="Basic and acidic residues" evidence="12">
    <location>
        <begin position="785"/>
        <end position="795"/>
    </location>
</feature>
<dbReference type="InterPro" id="IPR008859">
    <property type="entry name" value="Thrombospondin_C"/>
</dbReference>
<dbReference type="PANTHER" id="PTHR10199">
    <property type="entry name" value="THROMBOSPONDIN"/>
    <property type="match status" value="1"/>
</dbReference>
<dbReference type="SMART" id="SM00214">
    <property type="entry name" value="VWC"/>
    <property type="match status" value="1"/>
</dbReference>
<dbReference type="PROSITE" id="PS50184">
    <property type="entry name" value="VWFC_2"/>
    <property type="match status" value="1"/>
</dbReference>
<dbReference type="PROSITE" id="PS01186">
    <property type="entry name" value="EGF_2"/>
    <property type="match status" value="1"/>
</dbReference>
<dbReference type="GO" id="GO:0008201">
    <property type="term" value="F:heparin binding"/>
    <property type="evidence" value="ECO:0007669"/>
    <property type="project" value="UniProtKB-KW"/>
</dbReference>